<evidence type="ECO:0000313" key="2">
    <source>
        <dbReference type="EMBL" id="KAA0710105.1"/>
    </source>
</evidence>
<protein>
    <recommendedName>
        <fullName evidence="4">Tuftelin</fullName>
    </recommendedName>
</protein>
<dbReference type="GO" id="GO:0035556">
    <property type="term" value="P:intracellular signal transduction"/>
    <property type="evidence" value="ECO:0007669"/>
    <property type="project" value="TreeGrafter"/>
</dbReference>
<dbReference type="Proteomes" id="UP000324632">
    <property type="component" value="Chromosome 16"/>
</dbReference>
<keyword evidence="3" id="KW-1185">Reference proteome</keyword>
<sequence>MSSTDEEPQVQEVRYSLKTLREQMAARQNNNNNNKFPSNGHKVNTAISKPHGTNGFVNGIFSKCQGKEDEDNCVSLREAIKHLYTRLQETEGRHHKEKERLQEENCEIQQRCLEEHSNLVKMADMKAEEQSRNMEEMQKRMSSLELENVKLQEKLAACELEKQQGMKKADFEDRCVQLEEELATVKNKNHSLNDMIKCIQKRIKINIEQVQISRTTIEQRNRNIDDLKERVSFLEAENREMHDRMEFYCEIQVPKPYISDTGSKVVYSKPLIPTSPGNKSLPFIKVIETKS</sequence>
<evidence type="ECO:0000256" key="1">
    <source>
        <dbReference type="SAM" id="Coils"/>
    </source>
</evidence>
<dbReference type="EMBL" id="SOYY01000016">
    <property type="protein sequence ID" value="KAA0710105.1"/>
    <property type="molecule type" value="Genomic_DNA"/>
</dbReference>
<accession>A0A5A9NLE9</accession>
<feature type="coiled-coil region" evidence="1">
    <location>
        <begin position="84"/>
        <end position="244"/>
    </location>
</feature>
<dbReference type="PANTHER" id="PTHR23171:SF17">
    <property type="entry name" value="TUFTELIN"/>
    <property type="match status" value="1"/>
</dbReference>
<gene>
    <name evidence="2" type="ORF">E1301_Tti018895</name>
</gene>
<name>A0A5A9NLE9_9TELE</name>
<dbReference type="PANTHER" id="PTHR23171">
    <property type="entry name" value="GDOWN1"/>
    <property type="match status" value="1"/>
</dbReference>
<evidence type="ECO:0000313" key="3">
    <source>
        <dbReference type="Proteomes" id="UP000324632"/>
    </source>
</evidence>
<keyword evidence="1" id="KW-0175">Coiled coil</keyword>
<comment type="caution">
    <text evidence="2">The sequence shown here is derived from an EMBL/GenBank/DDBJ whole genome shotgun (WGS) entry which is preliminary data.</text>
</comment>
<proteinExistence type="predicted"/>
<dbReference type="AlphaFoldDB" id="A0A5A9NLE9"/>
<evidence type="ECO:0008006" key="4">
    <source>
        <dbReference type="Google" id="ProtNLM"/>
    </source>
</evidence>
<organism evidence="2 3">
    <name type="scientific">Triplophysa tibetana</name>
    <dbReference type="NCBI Taxonomy" id="1572043"/>
    <lineage>
        <taxon>Eukaryota</taxon>
        <taxon>Metazoa</taxon>
        <taxon>Chordata</taxon>
        <taxon>Craniata</taxon>
        <taxon>Vertebrata</taxon>
        <taxon>Euteleostomi</taxon>
        <taxon>Actinopterygii</taxon>
        <taxon>Neopterygii</taxon>
        <taxon>Teleostei</taxon>
        <taxon>Ostariophysi</taxon>
        <taxon>Cypriniformes</taxon>
        <taxon>Nemacheilidae</taxon>
        <taxon>Triplophysa</taxon>
    </lineage>
</organism>
<dbReference type="InterPro" id="IPR051375">
    <property type="entry name" value="Tuftelin_GRINL1A/MYZAP/CCD68"/>
</dbReference>
<reference evidence="2 3" key="1">
    <citation type="journal article" date="2019" name="Mol. Ecol. Resour.">
        <title>Chromosome-level genome assembly of Triplophysa tibetana, a fish adapted to the harsh high-altitude environment of the Tibetan Plateau.</title>
        <authorList>
            <person name="Yang X."/>
            <person name="Liu H."/>
            <person name="Ma Z."/>
            <person name="Zou Y."/>
            <person name="Zou M."/>
            <person name="Mao Y."/>
            <person name="Li X."/>
            <person name="Wang H."/>
            <person name="Chen T."/>
            <person name="Wang W."/>
            <person name="Yang R."/>
        </authorList>
    </citation>
    <scope>NUCLEOTIDE SEQUENCE [LARGE SCALE GENOMIC DNA]</scope>
    <source>
        <strain evidence="2">TTIB1903HZAU</strain>
        <tissue evidence="2">Muscle</tissue>
    </source>
</reference>